<sequence>MSQCVMVQPDQSLKITTTDAQSCAGYLLLTPQEVSALQSPFVPLSATDGAAISGAIFLVWGAAWLWGEIGSFLKSGSGDST</sequence>
<evidence type="ECO:0008006" key="4">
    <source>
        <dbReference type="Google" id="ProtNLM"/>
    </source>
</evidence>
<feature type="transmembrane region" description="Helical" evidence="1">
    <location>
        <begin position="49"/>
        <end position="67"/>
    </location>
</feature>
<dbReference type="AlphaFoldDB" id="A0A2S9X5P4"/>
<evidence type="ECO:0000313" key="2">
    <source>
        <dbReference type="EMBL" id="PRP71052.1"/>
    </source>
</evidence>
<evidence type="ECO:0000256" key="1">
    <source>
        <dbReference type="SAM" id="Phobius"/>
    </source>
</evidence>
<dbReference type="Proteomes" id="UP000239469">
    <property type="component" value="Unassembled WGS sequence"/>
</dbReference>
<dbReference type="EMBL" id="MTBD01000020">
    <property type="protein sequence ID" value="PRP71052.1"/>
    <property type="molecule type" value="Genomic_DNA"/>
</dbReference>
<keyword evidence="1" id="KW-1133">Transmembrane helix</keyword>
<keyword evidence="1" id="KW-0812">Transmembrane</keyword>
<gene>
    <name evidence="2" type="ORF">BUE93_08850</name>
</gene>
<evidence type="ECO:0000313" key="3">
    <source>
        <dbReference type="Proteomes" id="UP000239469"/>
    </source>
</evidence>
<organism evidence="2 3">
    <name type="scientific">Chromobacterium amazonense</name>
    <dbReference type="NCBI Taxonomy" id="1382803"/>
    <lineage>
        <taxon>Bacteria</taxon>
        <taxon>Pseudomonadati</taxon>
        <taxon>Pseudomonadota</taxon>
        <taxon>Betaproteobacteria</taxon>
        <taxon>Neisseriales</taxon>
        <taxon>Chromobacteriaceae</taxon>
        <taxon>Chromobacterium</taxon>
    </lineage>
</organism>
<protein>
    <recommendedName>
        <fullName evidence="4">Phage coat protein</fullName>
    </recommendedName>
</protein>
<dbReference type="OrthoDB" id="8909592at2"/>
<reference evidence="2 3" key="1">
    <citation type="submission" date="2017-01" db="EMBL/GenBank/DDBJ databases">
        <title>New insights into the genetic diversity of Chromobacterium isolated from tropical freshwater lake.</title>
        <authorList>
            <person name="Santos A.B."/>
            <person name="Nascimento A.M."/>
            <person name="Da Silva P.C."/>
        </authorList>
    </citation>
    <scope>NUCLEOTIDE SEQUENCE [LARGE SCALE GENOMIC DNA]</scope>
    <source>
        <strain evidence="2 3">56AF</strain>
    </source>
</reference>
<accession>A0A2S9X5P4</accession>
<keyword evidence="1" id="KW-0472">Membrane</keyword>
<name>A0A2S9X5P4_9NEIS</name>
<proteinExistence type="predicted"/>
<comment type="caution">
    <text evidence="2">The sequence shown here is derived from an EMBL/GenBank/DDBJ whole genome shotgun (WGS) entry which is preliminary data.</text>
</comment>